<reference evidence="1" key="1">
    <citation type="submission" date="2022-08" db="EMBL/GenBank/DDBJ databases">
        <authorList>
            <person name="Kallberg Y."/>
            <person name="Tangrot J."/>
            <person name="Rosling A."/>
        </authorList>
    </citation>
    <scope>NUCLEOTIDE SEQUENCE</scope>
    <source>
        <strain evidence="1">Wild A</strain>
    </source>
</reference>
<gene>
    <name evidence="1" type="ORF">FWILDA_LOCUS18769</name>
</gene>
<organism evidence="1 2">
    <name type="scientific">Funneliformis geosporum</name>
    <dbReference type="NCBI Taxonomy" id="1117311"/>
    <lineage>
        <taxon>Eukaryota</taxon>
        <taxon>Fungi</taxon>
        <taxon>Fungi incertae sedis</taxon>
        <taxon>Mucoromycota</taxon>
        <taxon>Glomeromycotina</taxon>
        <taxon>Glomeromycetes</taxon>
        <taxon>Glomerales</taxon>
        <taxon>Glomeraceae</taxon>
        <taxon>Funneliformis</taxon>
    </lineage>
</organism>
<proteinExistence type="predicted"/>
<evidence type="ECO:0000313" key="1">
    <source>
        <dbReference type="EMBL" id="CAI2198830.1"/>
    </source>
</evidence>
<dbReference type="AlphaFoldDB" id="A0A9W4X0E0"/>
<accession>A0A9W4X0E0</accession>
<evidence type="ECO:0000313" key="2">
    <source>
        <dbReference type="Proteomes" id="UP001153678"/>
    </source>
</evidence>
<dbReference type="Proteomes" id="UP001153678">
    <property type="component" value="Unassembled WGS sequence"/>
</dbReference>
<dbReference type="EMBL" id="CAMKVN010019639">
    <property type="protein sequence ID" value="CAI2198830.1"/>
    <property type="molecule type" value="Genomic_DNA"/>
</dbReference>
<name>A0A9W4X0E0_9GLOM</name>
<feature type="non-terminal residue" evidence="1">
    <location>
        <position position="54"/>
    </location>
</feature>
<keyword evidence="2" id="KW-1185">Reference proteome</keyword>
<comment type="caution">
    <text evidence="1">The sequence shown here is derived from an EMBL/GenBank/DDBJ whole genome shotgun (WGS) entry which is preliminary data.</text>
</comment>
<dbReference type="OrthoDB" id="269227at2759"/>
<sequence length="54" mass="5984">MNSAINSKLANELETDANIRKLWSESIHCRGQRQTFNKANEVYDFIIVGAGTAG</sequence>
<protein>
    <submittedName>
        <fullName evidence="1">6477_t:CDS:1</fullName>
    </submittedName>
</protein>